<organism evidence="4 5">
    <name type="scientific">Crossiella equi</name>
    <dbReference type="NCBI Taxonomy" id="130796"/>
    <lineage>
        <taxon>Bacteria</taxon>
        <taxon>Bacillati</taxon>
        <taxon>Actinomycetota</taxon>
        <taxon>Actinomycetes</taxon>
        <taxon>Pseudonocardiales</taxon>
        <taxon>Pseudonocardiaceae</taxon>
        <taxon>Crossiella</taxon>
    </lineage>
</organism>
<dbReference type="EMBL" id="JAGIOO010000001">
    <property type="protein sequence ID" value="MBP2479272.1"/>
    <property type="molecule type" value="Genomic_DNA"/>
</dbReference>
<dbReference type="RefSeq" id="WP_209707729.1">
    <property type="nucleotide sequence ID" value="NZ_JAGIOO010000001.1"/>
</dbReference>
<dbReference type="InterPro" id="IPR013114">
    <property type="entry name" value="FabA_FabZ"/>
</dbReference>
<dbReference type="PANTHER" id="PTHR30272:SF1">
    <property type="entry name" value="3-HYDROXYACYL-[ACYL-CARRIER-PROTEIN] DEHYDRATASE"/>
    <property type="match status" value="1"/>
</dbReference>
<dbReference type="GO" id="GO:0019171">
    <property type="term" value="F:(3R)-hydroxyacyl-[acyl-carrier-protein] dehydratase activity"/>
    <property type="evidence" value="ECO:0007669"/>
    <property type="project" value="UniProtKB-EC"/>
</dbReference>
<keyword evidence="2 4" id="KW-0456">Lyase</keyword>
<dbReference type="SUPFAM" id="SSF54637">
    <property type="entry name" value="Thioesterase/thiol ester dehydrase-isomerase"/>
    <property type="match status" value="1"/>
</dbReference>
<dbReference type="EC" id="4.2.1.59" evidence="4"/>
<protein>
    <submittedName>
        <fullName evidence="4">3-hydroxyacyl-[acyl-carrier-protein] dehydratase</fullName>
        <ecNumber evidence="4">4.2.1.59</ecNumber>
    </submittedName>
</protein>
<gene>
    <name evidence="4" type="ORF">JOF53_008144</name>
</gene>
<evidence type="ECO:0000259" key="3">
    <source>
        <dbReference type="Pfam" id="PF22818"/>
    </source>
</evidence>
<dbReference type="InterPro" id="IPR054545">
    <property type="entry name" value="ApeI-like"/>
</dbReference>
<comment type="similarity">
    <text evidence="1">Belongs to the thioester dehydratase family. FabZ subfamily.</text>
</comment>
<proteinExistence type="inferred from homology"/>
<reference evidence="4 5" key="1">
    <citation type="submission" date="2021-03" db="EMBL/GenBank/DDBJ databases">
        <title>Sequencing the genomes of 1000 actinobacteria strains.</title>
        <authorList>
            <person name="Klenk H.-P."/>
        </authorList>
    </citation>
    <scope>NUCLEOTIDE SEQUENCE [LARGE SCALE GENOMIC DNA]</scope>
    <source>
        <strain evidence="4 5">DSM 44580</strain>
    </source>
</reference>
<dbReference type="Proteomes" id="UP001519363">
    <property type="component" value="Unassembled WGS sequence"/>
</dbReference>
<dbReference type="Pfam" id="PF22818">
    <property type="entry name" value="ApeI-like"/>
    <property type="match status" value="1"/>
</dbReference>
<feature type="domain" description="ApeI dehydratase-like" evidence="3">
    <location>
        <begin position="18"/>
        <end position="102"/>
    </location>
</feature>
<name>A0ABS5ARQ9_9PSEU</name>
<comment type="caution">
    <text evidence="4">The sequence shown here is derived from an EMBL/GenBank/DDBJ whole genome shotgun (WGS) entry which is preliminary data.</text>
</comment>
<dbReference type="Gene3D" id="3.10.129.10">
    <property type="entry name" value="Hotdog Thioesterase"/>
    <property type="match status" value="1"/>
</dbReference>
<dbReference type="InterPro" id="IPR029069">
    <property type="entry name" value="HotDog_dom_sf"/>
</dbReference>
<evidence type="ECO:0000256" key="1">
    <source>
        <dbReference type="ARBA" id="ARBA00009174"/>
    </source>
</evidence>
<dbReference type="PANTHER" id="PTHR30272">
    <property type="entry name" value="3-HYDROXYACYL-[ACYL-CARRIER-PROTEIN] DEHYDRATASE"/>
    <property type="match status" value="1"/>
</dbReference>
<evidence type="ECO:0000313" key="4">
    <source>
        <dbReference type="EMBL" id="MBP2479272.1"/>
    </source>
</evidence>
<keyword evidence="5" id="KW-1185">Reference proteome</keyword>
<evidence type="ECO:0000256" key="2">
    <source>
        <dbReference type="ARBA" id="ARBA00023239"/>
    </source>
</evidence>
<accession>A0ABS5ARQ9</accession>
<sequence>MRGRVRLVSATEKDGGGGTAVATMRVAEDEPVFAGHYPNFPIFPGVCLIDAADQSARAVSAERNQVLRAVEKARFLGAVLPGDDLEITLDWTRQDNTWRYSAAVRSPRGEAAKIQLRYTEEPGQ</sequence>
<evidence type="ECO:0000313" key="5">
    <source>
        <dbReference type="Proteomes" id="UP001519363"/>
    </source>
</evidence>